<dbReference type="GO" id="GO:0008386">
    <property type="term" value="F:cholesterol monooxygenase (side-chain-cleaving) activity"/>
    <property type="evidence" value="ECO:0007669"/>
    <property type="project" value="UniProtKB-EC"/>
</dbReference>
<gene>
    <name evidence="23" type="ORF">chiPu_0015740</name>
</gene>
<evidence type="ECO:0000256" key="3">
    <source>
        <dbReference type="ARBA" id="ARBA00010617"/>
    </source>
</evidence>
<dbReference type="GO" id="GO:0006700">
    <property type="term" value="P:C21-steroid hormone biosynthetic process"/>
    <property type="evidence" value="ECO:0007669"/>
    <property type="project" value="TreeGrafter"/>
</dbReference>
<dbReference type="GO" id="GO:0006704">
    <property type="term" value="P:glucocorticoid biosynthetic process"/>
    <property type="evidence" value="ECO:0007669"/>
    <property type="project" value="TreeGrafter"/>
</dbReference>
<name>A0A401T3N1_CHIPU</name>
<evidence type="ECO:0000256" key="12">
    <source>
        <dbReference type="ARBA" id="ARBA00023004"/>
    </source>
</evidence>
<sequence>MIRGRFRFSVSGSIYDHKISSAFVENGSQLHIHRNHSGTSEPYTSSDQTLKSYNALPGEWRSNWVSVYTFWKNGGIKNMHNLMLSNFNKYGPIYREKIGYNNTVNIINPEDAAILFKSEGLFPERMKVKPWMAYRDHRKEKYGVLLKSGEEWRRDRLVLNKAVMSPQIIQKFVPLLNEVVLDFVSTVHKQIANSGRETWTADLSNDLFKFALESVCHILYGERLGLLQCLHNPASQKFIDSVTLMFKSTTPMLYIPPGLLKSIKSKIWQDHVAAWDTIFSHADTCIQRTYKQFHLRSKNDKEYSGVLADLLLQDMLPLDDIKASITELMAGGVDTTSMTLLWTMYELAKYPNVQENLRSEIIEANQKTQGDPLQMLKSVPLLKAALKETLRLHPVAVSLQRYTNEDIILQNYHIPVGTLVQVGLYAMGRNSEIFHKPERYNPERWLSQERTYFRNLGFGFGSRQCLGRRIAETEMLLFLIHMLQNFKIETSRLVEVRTTFDLILIPESPIMLNLKPVK</sequence>
<dbReference type="EMBL" id="BEZZ01000966">
    <property type="protein sequence ID" value="GCC37238.1"/>
    <property type="molecule type" value="Genomic_DNA"/>
</dbReference>
<dbReference type="AlphaFoldDB" id="A0A401T3N1"/>
<keyword evidence="9" id="KW-0999">Mitochondrion inner membrane</keyword>
<evidence type="ECO:0000256" key="5">
    <source>
        <dbReference type="ARBA" id="ARBA00019844"/>
    </source>
</evidence>
<keyword evidence="6 22" id="KW-0153">Cholesterol metabolism</keyword>
<dbReference type="GO" id="GO:0020037">
    <property type="term" value="F:heme binding"/>
    <property type="evidence" value="ECO:0007669"/>
    <property type="project" value="InterPro"/>
</dbReference>
<comment type="caution">
    <text evidence="23">The sequence shown here is derived from an EMBL/GenBank/DDBJ whole genome shotgun (WGS) entry which is preliminary data.</text>
</comment>
<accession>A0A401T3N1</accession>
<evidence type="ECO:0000256" key="10">
    <source>
        <dbReference type="ARBA" id="ARBA00022946"/>
    </source>
</evidence>
<evidence type="ECO:0000256" key="22">
    <source>
        <dbReference type="RuleBase" id="RU364077"/>
    </source>
</evidence>
<keyword evidence="7 20" id="KW-0349">Heme</keyword>
<dbReference type="InterPro" id="IPR017972">
    <property type="entry name" value="Cyt_P450_CS"/>
</dbReference>
<evidence type="ECO:0000256" key="2">
    <source>
        <dbReference type="ARBA" id="ARBA00005108"/>
    </source>
</evidence>
<evidence type="ECO:0000313" key="23">
    <source>
        <dbReference type="EMBL" id="GCC37238.1"/>
    </source>
</evidence>
<keyword evidence="10 22" id="KW-0809">Transit peptide</keyword>
<dbReference type="Proteomes" id="UP000287033">
    <property type="component" value="Unassembled WGS sequence"/>
</dbReference>
<dbReference type="Pfam" id="PF00067">
    <property type="entry name" value="p450"/>
    <property type="match status" value="1"/>
</dbReference>
<proteinExistence type="inferred from homology"/>
<dbReference type="PROSITE" id="PS00086">
    <property type="entry name" value="CYTOCHROME_P450"/>
    <property type="match status" value="1"/>
</dbReference>
<dbReference type="InterPro" id="IPR002401">
    <property type="entry name" value="Cyt_P450_E_grp-I"/>
</dbReference>
<keyword evidence="15 22" id="KW-0496">Mitochondrion</keyword>
<evidence type="ECO:0000256" key="16">
    <source>
        <dbReference type="ARBA" id="ARBA00023136"/>
    </source>
</evidence>
<dbReference type="PANTHER" id="PTHR24279:SF3">
    <property type="entry name" value="CHOLESTEROL SIDE-CHAIN CLEAVAGE ENZYME, MITOCHONDRIAL"/>
    <property type="match status" value="1"/>
</dbReference>
<comment type="subcellular location">
    <subcellularLocation>
        <location evidence="22">Mitochondrion inner membrane</location>
        <topology evidence="22">Peripheral membrane protein</topology>
    </subcellularLocation>
    <text evidence="22">Localizes to the matrix side of the mitochondrion inner membrane.</text>
</comment>
<evidence type="ECO:0000256" key="8">
    <source>
        <dbReference type="ARBA" id="ARBA00022723"/>
    </source>
</evidence>
<comment type="catalytic activity">
    <reaction evidence="22">
        <text>6 reduced [adrenodoxin] + cholesterol + 3 O2 + 6 H(+) = 4-methylpentanal + pregnenolone + 6 oxidized [adrenodoxin] + 4 H2O</text>
        <dbReference type="Rhea" id="RHEA:35739"/>
        <dbReference type="Rhea" id="RHEA-COMP:9998"/>
        <dbReference type="Rhea" id="RHEA-COMP:9999"/>
        <dbReference type="ChEBI" id="CHEBI:15377"/>
        <dbReference type="ChEBI" id="CHEBI:15378"/>
        <dbReference type="ChEBI" id="CHEBI:15379"/>
        <dbReference type="ChEBI" id="CHEBI:16113"/>
        <dbReference type="ChEBI" id="CHEBI:16581"/>
        <dbReference type="ChEBI" id="CHEBI:17998"/>
        <dbReference type="ChEBI" id="CHEBI:33737"/>
        <dbReference type="ChEBI" id="CHEBI:33738"/>
        <dbReference type="EC" id="1.14.15.6"/>
    </reaction>
</comment>
<evidence type="ECO:0000256" key="21">
    <source>
        <dbReference type="RuleBase" id="RU000461"/>
    </source>
</evidence>
<comment type="pathway">
    <text evidence="2 22">Lipid metabolism; C21-steroid hormone metabolism.</text>
</comment>
<dbReference type="InterPro" id="IPR036396">
    <property type="entry name" value="Cyt_P450_sf"/>
</dbReference>
<evidence type="ECO:0000256" key="18">
    <source>
        <dbReference type="ARBA" id="ARBA00023221"/>
    </source>
</evidence>
<dbReference type="PRINTS" id="PR00385">
    <property type="entry name" value="P450"/>
</dbReference>
<keyword evidence="16 22" id="KW-0472">Membrane</keyword>
<dbReference type="Gene3D" id="1.10.630.10">
    <property type="entry name" value="Cytochrome P450"/>
    <property type="match status" value="1"/>
</dbReference>
<evidence type="ECO:0000313" key="24">
    <source>
        <dbReference type="Proteomes" id="UP000287033"/>
    </source>
</evidence>
<evidence type="ECO:0000256" key="15">
    <source>
        <dbReference type="ARBA" id="ARBA00023128"/>
    </source>
</evidence>
<dbReference type="OrthoDB" id="3945418at2759"/>
<evidence type="ECO:0000256" key="20">
    <source>
        <dbReference type="PIRSR" id="PIRSR602401-1"/>
    </source>
</evidence>
<evidence type="ECO:0000256" key="9">
    <source>
        <dbReference type="ARBA" id="ARBA00022792"/>
    </source>
</evidence>
<keyword evidence="24" id="KW-1185">Reference proteome</keyword>
<keyword evidence="17 22" id="KW-1207">Sterol metabolism</keyword>
<dbReference type="PANTHER" id="PTHR24279">
    <property type="entry name" value="CYTOCHROME P450"/>
    <property type="match status" value="1"/>
</dbReference>
<keyword evidence="14 22" id="KW-0443">Lipid metabolism</keyword>
<dbReference type="InterPro" id="IPR050479">
    <property type="entry name" value="CYP11_CYP27_families"/>
</dbReference>
<evidence type="ECO:0000256" key="7">
    <source>
        <dbReference type="ARBA" id="ARBA00022617"/>
    </source>
</evidence>
<dbReference type="InterPro" id="IPR001128">
    <property type="entry name" value="Cyt_P450"/>
</dbReference>
<dbReference type="FunFam" id="1.10.630.10:FF:000015">
    <property type="entry name" value="Cholesterol side-chain cleavage enzyme, mitochondrial"/>
    <property type="match status" value="1"/>
</dbReference>
<evidence type="ECO:0000256" key="17">
    <source>
        <dbReference type="ARBA" id="ARBA00023166"/>
    </source>
</evidence>
<evidence type="ECO:0000256" key="4">
    <source>
        <dbReference type="ARBA" id="ARBA00012764"/>
    </source>
</evidence>
<comment type="function">
    <text evidence="22">A cytochrome P450 monooxygenase that catalyzes the side-chain hydroxylation and cleavage of cholesterol to pregnenolone, the precursor of most steroid hormones. Catalyzes three sequential oxidation reactions of cholesterol, namely the hydroxylation at C22 followed with the hydroxylation at C20 to yield 20R,22R-hydroxycholesterol that is further cleaved between C20 and C22 to yield the C21-steroid pregnenolone and 4-methylpentanal. Mechanistically, uses molecular oxygen inserting one oxygen atom into a substrate and reducing the second into a water molecule. Two electrons are provided by NADPH via a two-protein mitochondrial transfer system comprising flavoprotein FDXR (adrenodoxin/ferredoxin reductase) and nonheme iron-sulfur protein FDX1 or FDX2 (adrenodoxin/ferredoxin).</text>
</comment>
<comment type="similarity">
    <text evidence="3 21">Belongs to the cytochrome P450 family.</text>
</comment>
<organism evidence="23 24">
    <name type="scientific">Chiloscyllium punctatum</name>
    <name type="common">Brownbanded bambooshark</name>
    <name type="synonym">Hemiscyllium punctatum</name>
    <dbReference type="NCBI Taxonomy" id="137246"/>
    <lineage>
        <taxon>Eukaryota</taxon>
        <taxon>Metazoa</taxon>
        <taxon>Chordata</taxon>
        <taxon>Craniata</taxon>
        <taxon>Vertebrata</taxon>
        <taxon>Chondrichthyes</taxon>
        <taxon>Elasmobranchii</taxon>
        <taxon>Galeomorphii</taxon>
        <taxon>Galeoidea</taxon>
        <taxon>Orectolobiformes</taxon>
        <taxon>Hemiscylliidae</taxon>
        <taxon>Chiloscyllium</taxon>
    </lineage>
</organism>
<dbReference type="STRING" id="137246.A0A401T3N1"/>
<evidence type="ECO:0000256" key="6">
    <source>
        <dbReference type="ARBA" id="ARBA00022548"/>
    </source>
</evidence>
<evidence type="ECO:0000256" key="11">
    <source>
        <dbReference type="ARBA" id="ARBA00023002"/>
    </source>
</evidence>
<evidence type="ECO:0000256" key="19">
    <source>
        <dbReference type="ARBA" id="ARBA00023250"/>
    </source>
</evidence>
<dbReference type="PRINTS" id="PR00463">
    <property type="entry name" value="EP450I"/>
</dbReference>
<evidence type="ECO:0000256" key="13">
    <source>
        <dbReference type="ARBA" id="ARBA00023033"/>
    </source>
</evidence>
<dbReference type="UniPathway" id="UPA00229"/>
<feature type="binding site" description="axial binding residue" evidence="20">
    <location>
        <position position="465"/>
    </location>
    <ligand>
        <name>heme</name>
        <dbReference type="ChEBI" id="CHEBI:30413"/>
    </ligand>
    <ligandPart>
        <name>Fe</name>
        <dbReference type="ChEBI" id="CHEBI:18248"/>
    </ligandPart>
</feature>
<dbReference type="OMA" id="QVANYAM"/>
<keyword evidence="11 21" id="KW-0560">Oxidoreductase</keyword>
<dbReference type="GO" id="GO:0008203">
    <property type="term" value="P:cholesterol metabolic process"/>
    <property type="evidence" value="ECO:0007669"/>
    <property type="project" value="UniProtKB-KW"/>
</dbReference>
<dbReference type="EC" id="1.14.15.6" evidence="4 22"/>
<keyword evidence="19 22" id="KW-0755">Steroidogenesis</keyword>
<keyword evidence="12 20" id="KW-0408">Iron</keyword>
<reference evidence="23 24" key="1">
    <citation type="journal article" date="2018" name="Nat. Ecol. Evol.">
        <title>Shark genomes provide insights into elasmobranch evolution and the origin of vertebrates.</title>
        <authorList>
            <person name="Hara Y"/>
            <person name="Yamaguchi K"/>
            <person name="Onimaru K"/>
            <person name="Kadota M"/>
            <person name="Koyanagi M"/>
            <person name="Keeley SD"/>
            <person name="Tatsumi K"/>
            <person name="Tanaka K"/>
            <person name="Motone F"/>
            <person name="Kageyama Y"/>
            <person name="Nozu R"/>
            <person name="Adachi N"/>
            <person name="Nishimura O"/>
            <person name="Nakagawa R"/>
            <person name="Tanegashima C"/>
            <person name="Kiyatake I"/>
            <person name="Matsumoto R"/>
            <person name="Murakumo K"/>
            <person name="Nishida K"/>
            <person name="Terakita A"/>
            <person name="Kuratani S"/>
            <person name="Sato K"/>
            <person name="Hyodo S Kuraku.S."/>
        </authorList>
    </citation>
    <scope>NUCLEOTIDE SEQUENCE [LARGE SCALE GENOMIC DNA]</scope>
</reference>
<dbReference type="GO" id="GO:0005743">
    <property type="term" value="C:mitochondrial inner membrane"/>
    <property type="evidence" value="ECO:0007669"/>
    <property type="project" value="UniProtKB-SubCell"/>
</dbReference>
<evidence type="ECO:0000256" key="14">
    <source>
        <dbReference type="ARBA" id="ARBA00023098"/>
    </source>
</evidence>
<evidence type="ECO:0000256" key="1">
    <source>
        <dbReference type="ARBA" id="ARBA00001971"/>
    </source>
</evidence>
<dbReference type="GO" id="GO:0034650">
    <property type="term" value="P:cortisol metabolic process"/>
    <property type="evidence" value="ECO:0007669"/>
    <property type="project" value="TreeGrafter"/>
</dbReference>
<keyword evidence="8 20" id="KW-0479">Metal-binding</keyword>
<keyword evidence="18 22" id="KW-0753">Steroid metabolism</keyword>
<dbReference type="GO" id="GO:0005506">
    <property type="term" value="F:iron ion binding"/>
    <property type="evidence" value="ECO:0007669"/>
    <property type="project" value="InterPro"/>
</dbReference>
<dbReference type="CDD" id="cd20643">
    <property type="entry name" value="CYP11A1"/>
    <property type="match status" value="1"/>
</dbReference>
<protein>
    <recommendedName>
        <fullName evidence="5 22">Cholesterol side-chain cleavage enzyme, mitochondrial</fullName>
        <ecNumber evidence="4 22">1.14.15.6</ecNumber>
    </recommendedName>
    <alternativeName>
        <fullName evidence="22">Cholesterol desmolase</fullName>
    </alternativeName>
</protein>
<comment type="cofactor">
    <cofactor evidence="1 20 22">
        <name>heme</name>
        <dbReference type="ChEBI" id="CHEBI:30413"/>
    </cofactor>
</comment>
<keyword evidence="13 21" id="KW-0503">Monooxygenase</keyword>
<dbReference type="GO" id="GO:0071375">
    <property type="term" value="P:cellular response to peptide hormone stimulus"/>
    <property type="evidence" value="ECO:0007669"/>
    <property type="project" value="TreeGrafter"/>
</dbReference>
<dbReference type="SUPFAM" id="SSF48264">
    <property type="entry name" value="Cytochrome P450"/>
    <property type="match status" value="1"/>
</dbReference>